<protein>
    <submittedName>
        <fullName evidence="1">Uncharacterized protein</fullName>
    </submittedName>
</protein>
<sequence length="117" mass="12304">MFAASVLASCETTSFQPALTTAPHNFYPTGKSEAVKDAANDNAGADVGSLSGLVGFASAVGHSLTSWIWAKCNDPDVVQAAPETVTDSSFCPMQMFEMPFVLNIFAPLVDQENMVPA</sequence>
<reference evidence="2" key="1">
    <citation type="submission" date="2018-08" db="EMBL/GenBank/DDBJ databases">
        <authorList>
            <person name="Im W.T."/>
        </authorList>
    </citation>
    <scope>NUCLEOTIDE SEQUENCE [LARGE SCALE GENOMIC DNA]</scope>
    <source>
        <strain evidence="2">LA-28</strain>
    </source>
</reference>
<dbReference type="AlphaFoldDB" id="A0A371XE11"/>
<keyword evidence="2" id="KW-1185">Reference proteome</keyword>
<organism evidence="1 2">
    <name type="scientific">Mesorhizobium denitrificans</name>
    <dbReference type="NCBI Taxonomy" id="2294114"/>
    <lineage>
        <taxon>Bacteria</taxon>
        <taxon>Pseudomonadati</taxon>
        <taxon>Pseudomonadota</taxon>
        <taxon>Alphaproteobacteria</taxon>
        <taxon>Hyphomicrobiales</taxon>
        <taxon>Phyllobacteriaceae</taxon>
        <taxon>Mesorhizobium</taxon>
    </lineage>
</organism>
<gene>
    <name evidence="1" type="ORF">DY251_10740</name>
</gene>
<proteinExistence type="predicted"/>
<dbReference type="RefSeq" id="WP_116623903.1">
    <property type="nucleotide sequence ID" value="NZ_QURN01000007.1"/>
</dbReference>
<dbReference type="Proteomes" id="UP000262379">
    <property type="component" value="Unassembled WGS sequence"/>
</dbReference>
<accession>A0A371XE11</accession>
<dbReference type="EMBL" id="QURN01000007">
    <property type="protein sequence ID" value="RFC67470.1"/>
    <property type="molecule type" value="Genomic_DNA"/>
</dbReference>
<comment type="caution">
    <text evidence="1">The sequence shown here is derived from an EMBL/GenBank/DDBJ whole genome shotgun (WGS) entry which is preliminary data.</text>
</comment>
<evidence type="ECO:0000313" key="2">
    <source>
        <dbReference type="Proteomes" id="UP000262379"/>
    </source>
</evidence>
<evidence type="ECO:0000313" key="1">
    <source>
        <dbReference type="EMBL" id="RFC67470.1"/>
    </source>
</evidence>
<name>A0A371XE11_9HYPH</name>